<dbReference type="EMBL" id="SSSM01000006">
    <property type="protein sequence ID" value="THG28590.1"/>
    <property type="molecule type" value="Genomic_DNA"/>
</dbReference>
<dbReference type="InterPro" id="IPR002052">
    <property type="entry name" value="DNA_methylase_N6_adenine_CS"/>
</dbReference>
<evidence type="ECO:0000259" key="5">
    <source>
        <dbReference type="Pfam" id="PF05175"/>
    </source>
</evidence>
<evidence type="ECO:0000256" key="3">
    <source>
        <dbReference type="ARBA" id="ARBA00022679"/>
    </source>
</evidence>
<evidence type="ECO:0000313" key="8">
    <source>
        <dbReference type="EMBL" id="THG28590.1"/>
    </source>
</evidence>
<dbReference type="CDD" id="cd02440">
    <property type="entry name" value="AdoMet_MTases"/>
    <property type="match status" value="1"/>
</dbReference>
<keyword evidence="3 8" id="KW-0808">Transferase</keyword>
<evidence type="ECO:0000313" key="9">
    <source>
        <dbReference type="Proteomes" id="UP000309133"/>
    </source>
</evidence>
<sequence>MGIDEGGSASALREDLMAAGYTASGIRELWGPDADDAIVRGQLLPARRALAGRSDDSALATLGALFILGETLPAERVGDALPSLGLAGAEALELVEVSDAGVRALCSLRSHTFVDADGATSWWIVSDLDEAVTRRPLRDDHVVGVGGASTTLLGLQPTDRVGTALDLGTGCGIQALLASAHADRVIATDISERALRFARLNAALNGAENIDFRLGDLFRPLAGETVDRLVSNPPFVVTPRVDGVPLLEYRDGGRSGDDLMTTLIGELPAHLAPGGIAVLLGNWEYHVDRDGLDRMRLAARAAGLDAWVVERDVLTASQYAETWIRDGGVLARTPRFDELYAAWLEDFAVRDVDRIGLGYLILRKPVGSLPTLSRFERLHGALGASDAGLSAHVAACIAAHDWQTDLSDDALLRARLVVAADVTEQRHYWPGDAHPAVIDLRQGGGFGRTVEIDSALAGFVGACDGELEVGSISDAVAQLLEGDPDALRAELLPQIRDLVNIGILLPSAD</sequence>
<evidence type="ECO:0000259" key="6">
    <source>
        <dbReference type="Pfam" id="PF23186"/>
    </source>
</evidence>
<dbReference type="GO" id="GO:0003676">
    <property type="term" value="F:nucleic acid binding"/>
    <property type="evidence" value="ECO:0007669"/>
    <property type="project" value="InterPro"/>
</dbReference>
<keyword evidence="2 8" id="KW-0489">Methyltransferase</keyword>
<dbReference type="GO" id="GO:0008757">
    <property type="term" value="F:S-adenosylmethionine-dependent methyltransferase activity"/>
    <property type="evidence" value="ECO:0007669"/>
    <property type="project" value="TreeGrafter"/>
</dbReference>
<dbReference type="InterPro" id="IPR056684">
    <property type="entry name" value="DUF7782"/>
</dbReference>
<dbReference type="InterPro" id="IPR055487">
    <property type="entry name" value="DUF7059"/>
</dbReference>
<dbReference type="GO" id="GO:0008276">
    <property type="term" value="F:protein methyltransferase activity"/>
    <property type="evidence" value="ECO:0007669"/>
    <property type="project" value="TreeGrafter"/>
</dbReference>
<dbReference type="Pfam" id="PF05175">
    <property type="entry name" value="MTS"/>
    <property type="match status" value="1"/>
</dbReference>
<dbReference type="PANTHER" id="PTHR45875">
    <property type="entry name" value="METHYLTRANSFERASE N6AMT1"/>
    <property type="match status" value="1"/>
</dbReference>
<dbReference type="SUPFAM" id="SSF53335">
    <property type="entry name" value="S-adenosyl-L-methionine-dependent methyltransferases"/>
    <property type="match status" value="1"/>
</dbReference>
<protein>
    <submittedName>
        <fullName evidence="8">Methyltransferase domain-containing protein</fullName>
    </submittedName>
</protein>
<keyword evidence="9" id="KW-1185">Reference proteome</keyword>
<evidence type="ECO:0000256" key="2">
    <source>
        <dbReference type="ARBA" id="ARBA00022603"/>
    </source>
</evidence>
<dbReference type="InterPro" id="IPR052190">
    <property type="entry name" value="Euk-Arch_PrmC-MTase"/>
</dbReference>
<dbReference type="PROSITE" id="PS00092">
    <property type="entry name" value="N6_MTASE"/>
    <property type="match status" value="1"/>
</dbReference>
<dbReference type="OrthoDB" id="129465at2"/>
<keyword evidence="4" id="KW-0949">S-adenosyl-L-methionine</keyword>
<dbReference type="RefSeq" id="WP_136428950.1">
    <property type="nucleotide sequence ID" value="NZ_SSSM01000006.1"/>
</dbReference>
<reference evidence="8 9" key="1">
    <citation type="submission" date="2019-04" db="EMBL/GenBank/DDBJ databases">
        <authorList>
            <person name="Jiang L."/>
        </authorList>
    </citation>
    <scope>NUCLEOTIDE SEQUENCE [LARGE SCALE GENOMIC DNA]</scope>
    <source>
        <strain evidence="8 9">YIM 131853</strain>
    </source>
</reference>
<comment type="similarity">
    <text evidence="1">Belongs to the eukaryotic/archaeal PrmC-related family.</text>
</comment>
<gene>
    <name evidence="8" type="ORF">E6C64_17465</name>
</gene>
<feature type="domain" description="DUF7059" evidence="6">
    <location>
        <begin position="18"/>
        <end position="104"/>
    </location>
</feature>
<accession>A0A4S4FEL4</accession>
<feature type="domain" description="Methyltransferase small" evidence="5">
    <location>
        <begin position="148"/>
        <end position="237"/>
    </location>
</feature>
<dbReference type="GO" id="GO:0032259">
    <property type="term" value="P:methylation"/>
    <property type="evidence" value="ECO:0007669"/>
    <property type="project" value="UniProtKB-KW"/>
</dbReference>
<dbReference type="Pfam" id="PF23186">
    <property type="entry name" value="DUF7059"/>
    <property type="match status" value="1"/>
</dbReference>
<dbReference type="GO" id="GO:0035657">
    <property type="term" value="C:eRF1 methyltransferase complex"/>
    <property type="evidence" value="ECO:0007669"/>
    <property type="project" value="TreeGrafter"/>
</dbReference>
<evidence type="ECO:0000256" key="1">
    <source>
        <dbReference type="ARBA" id="ARBA00006149"/>
    </source>
</evidence>
<dbReference type="GO" id="GO:0008170">
    <property type="term" value="F:N-methyltransferase activity"/>
    <property type="evidence" value="ECO:0007669"/>
    <property type="project" value="UniProtKB-ARBA"/>
</dbReference>
<feature type="domain" description="DUF7782" evidence="7">
    <location>
        <begin position="400"/>
        <end position="506"/>
    </location>
</feature>
<dbReference type="Proteomes" id="UP000309133">
    <property type="component" value="Unassembled WGS sequence"/>
</dbReference>
<proteinExistence type="inferred from homology"/>
<dbReference type="Pfam" id="PF25004">
    <property type="entry name" value="DUF7782"/>
    <property type="match status" value="1"/>
</dbReference>
<dbReference type="Gene3D" id="3.40.50.150">
    <property type="entry name" value="Vaccinia Virus protein VP39"/>
    <property type="match status" value="1"/>
</dbReference>
<comment type="caution">
    <text evidence="8">The sequence shown here is derived from an EMBL/GenBank/DDBJ whole genome shotgun (WGS) entry which is preliminary data.</text>
</comment>
<dbReference type="InterPro" id="IPR007848">
    <property type="entry name" value="Small_mtfrase_dom"/>
</dbReference>
<dbReference type="AlphaFoldDB" id="A0A4S4FEL4"/>
<evidence type="ECO:0000259" key="7">
    <source>
        <dbReference type="Pfam" id="PF25004"/>
    </source>
</evidence>
<evidence type="ECO:0000256" key="4">
    <source>
        <dbReference type="ARBA" id="ARBA00022691"/>
    </source>
</evidence>
<dbReference type="PANTHER" id="PTHR45875:SF1">
    <property type="entry name" value="METHYLTRANSFERASE N6AMT1"/>
    <property type="match status" value="1"/>
</dbReference>
<dbReference type="InterPro" id="IPR029063">
    <property type="entry name" value="SAM-dependent_MTases_sf"/>
</dbReference>
<name>A0A4S4FEL4_9MICO</name>
<organism evidence="8 9">
    <name type="scientific">Naasia lichenicola</name>
    <dbReference type="NCBI Taxonomy" id="2565933"/>
    <lineage>
        <taxon>Bacteria</taxon>
        <taxon>Bacillati</taxon>
        <taxon>Actinomycetota</taxon>
        <taxon>Actinomycetes</taxon>
        <taxon>Micrococcales</taxon>
        <taxon>Microbacteriaceae</taxon>
        <taxon>Naasia</taxon>
    </lineage>
</organism>